<dbReference type="GO" id="GO:0016491">
    <property type="term" value="F:oxidoreductase activity"/>
    <property type="evidence" value="ECO:0007669"/>
    <property type="project" value="UniProtKB-UniRule"/>
</dbReference>
<evidence type="ECO:0000256" key="8">
    <source>
        <dbReference type="PIRSR" id="PIRSR000232-1"/>
    </source>
</evidence>
<dbReference type="InterPro" id="IPR026021">
    <property type="entry name" value="YdjA-like"/>
</dbReference>
<dbReference type="InterPro" id="IPR000415">
    <property type="entry name" value="Nitroreductase-like"/>
</dbReference>
<dbReference type="PIRSF" id="PIRSF000232">
    <property type="entry name" value="YdjA"/>
    <property type="match status" value="1"/>
</dbReference>
<keyword evidence="6 7" id="KW-0520">NAD</keyword>
<comment type="similarity">
    <text evidence="1 7">Belongs to the nitroreductase family.</text>
</comment>
<dbReference type="EMBL" id="CP018911">
    <property type="protein sequence ID" value="AZU03564.1"/>
    <property type="molecule type" value="Genomic_DNA"/>
</dbReference>
<evidence type="ECO:0000256" key="7">
    <source>
        <dbReference type="PIRNR" id="PIRNR000232"/>
    </source>
</evidence>
<evidence type="ECO:0000256" key="2">
    <source>
        <dbReference type="ARBA" id="ARBA00022630"/>
    </source>
</evidence>
<gene>
    <name evidence="10" type="ORF">X907_1025</name>
</gene>
<feature type="binding site" evidence="8">
    <location>
        <position position="63"/>
    </location>
    <ligand>
        <name>FMN</name>
        <dbReference type="ChEBI" id="CHEBI:58210"/>
        <note>ligand shared between dimeric partners</note>
    </ligand>
</feature>
<sequence>MLPSMTHFSPPAFPDDNDVLNVPKASQDMLNRMAKRRSTRAIDMSRPGPSKEQLDTLLKIAARVPDHGKLFPWRFIVFEGEARSHFGEMLEGLARADMPDAGEERYALERRRFERAPVVIGAISRVTIPHKIPEWEQIMSVGAVCQNMLLAADAMGFGAQWLTEWYAFDTRVRHAIGLAENERVAGFIYVGTQAVPAVERTRKAPDVTHWTGKA</sequence>
<keyword evidence="11" id="KW-1185">Reference proteome</keyword>
<keyword evidence="4 7" id="KW-0521">NADP</keyword>
<evidence type="ECO:0000256" key="3">
    <source>
        <dbReference type="ARBA" id="ARBA00022643"/>
    </source>
</evidence>
<evidence type="ECO:0000256" key="6">
    <source>
        <dbReference type="ARBA" id="ARBA00023027"/>
    </source>
</evidence>
<protein>
    <recommendedName>
        <fullName evidence="7">Putative NAD(P)H nitroreductase</fullName>
        <ecNumber evidence="7">1.-.-.-</ecNumber>
    </recommendedName>
</protein>
<dbReference type="Proteomes" id="UP000286954">
    <property type="component" value="Chromosome"/>
</dbReference>
<evidence type="ECO:0000313" key="10">
    <source>
        <dbReference type="EMBL" id="AZU03564.1"/>
    </source>
</evidence>
<feature type="binding site" description="in other chain" evidence="8">
    <location>
        <begin position="161"/>
        <end position="163"/>
    </location>
    <ligand>
        <name>FMN</name>
        <dbReference type="ChEBI" id="CHEBI:58210"/>
        <note>ligand shared between dimeric partners</note>
    </ligand>
</feature>
<evidence type="ECO:0000256" key="5">
    <source>
        <dbReference type="ARBA" id="ARBA00023002"/>
    </source>
</evidence>
<dbReference type="InterPro" id="IPR029479">
    <property type="entry name" value="Nitroreductase"/>
</dbReference>
<dbReference type="EC" id="1.-.-.-" evidence="7"/>
<keyword evidence="3 7" id="KW-0288">FMN</keyword>
<name>A0A3T0E8C3_9PROT</name>
<proteinExistence type="inferred from homology"/>
<evidence type="ECO:0000313" key="11">
    <source>
        <dbReference type="Proteomes" id="UP000286954"/>
    </source>
</evidence>
<dbReference type="Gene3D" id="3.40.109.10">
    <property type="entry name" value="NADH Oxidase"/>
    <property type="match status" value="1"/>
</dbReference>
<keyword evidence="5 7" id="KW-0560">Oxidoreductase</keyword>
<dbReference type="InterPro" id="IPR052530">
    <property type="entry name" value="NAD(P)H_nitroreductase"/>
</dbReference>
<dbReference type="CDD" id="cd02135">
    <property type="entry name" value="YdjA-like"/>
    <property type="match status" value="1"/>
</dbReference>
<dbReference type="PANTHER" id="PTHR43821">
    <property type="entry name" value="NAD(P)H NITROREDUCTASE YDJA-RELATED"/>
    <property type="match status" value="1"/>
</dbReference>
<dbReference type="Pfam" id="PF00881">
    <property type="entry name" value="Nitroreductase"/>
    <property type="match status" value="1"/>
</dbReference>
<keyword evidence="2 7" id="KW-0285">Flavoprotein</keyword>
<reference evidence="10 11" key="1">
    <citation type="submission" date="2016-12" db="EMBL/GenBank/DDBJ databases">
        <title>The genome of dimorphic prosthecate Glycocaulis alkaliphilus 6b-8t, isolated from crude oil dictates its adaptability in petroleum environments.</title>
        <authorList>
            <person name="Wu X.-L."/>
            <person name="Geng S."/>
        </authorList>
    </citation>
    <scope>NUCLEOTIDE SEQUENCE [LARGE SCALE GENOMIC DNA]</scope>
    <source>
        <strain evidence="10 11">6B-8</strain>
    </source>
</reference>
<evidence type="ECO:0000259" key="9">
    <source>
        <dbReference type="Pfam" id="PF00881"/>
    </source>
</evidence>
<feature type="domain" description="Nitroreductase" evidence="9">
    <location>
        <begin position="34"/>
        <end position="191"/>
    </location>
</feature>
<dbReference type="AlphaFoldDB" id="A0A3T0E8C3"/>
<dbReference type="KEGG" id="gak:X907_1025"/>
<accession>A0A3T0E8C3</accession>
<organism evidence="10 11">
    <name type="scientific">Glycocaulis alkaliphilus</name>
    <dbReference type="NCBI Taxonomy" id="1434191"/>
    <lineage>
        <taxon>Bacteria</taxon>
        <taxon>Pseudomonadati</taxon>
        <taxon>Pseudomonadota</taxon>
        <taxon>Alphaproteobacteria</taxon>
        <taxon>Maricaulales</taxon>
        <taxon>Maricaulaceae</taxon>
        <taxon>Glycocaulis</taxon>
    </lineage>
</organism>
<evidence type="ECO:0000256" key="1">
    <source>
        <dbReference type="ARBA" id="ARBA00007118"/>
    </source>
</evidence>
<dbReference type="SUPFAM" id="SSF55469">
    <property type="entry name" value="FMN-dependent nitroreductase-like"/>
    <property type="match status" value="1"/>
</dbReference>
<feature type="binding site" evidence="8">
    <location>
        <position position="67"/>
    </location>
    <ligand>
        <name>FMN</name>
        <dbReference type="ChEBI" id="CHEBI:58210"/>
        <note>ligand shared between dimeric partners</note>
    </ligand>
</feature>
<dbReference type="PANTHER" id="PTHR43821:SF1">
    <property type="entry name" value="NAD(P)H NITROREDUCTASE YDJA-RELATED"/>
    <property type="match status" value="1"/>
</dbReference>
<evidence type="ECO:0000256" key="4">
    <source>
        <dbReference type="ARBA" id="ARBA00022857"/>
    </source>
</evidence>
<comment type="cofactor">
    <cofactor evidence="8">
        <name>FMN</name>
        <dbReference type="ChEBI" id="CHEBI:58210"/>
    </cofactor>
    <text evidence="8">Binds 1 FMN per subunit.</text>
</comment>
<feature type="binding site" description="in other chain" evidence="8">
    <location>
        <begin position="36"/>
        <end position="38"/>
    </location>
    <ligand>
        <name>FMN</name>
        <dbReference type="ChEBI" id="CHEBI:58210"/>
        <note>ligand shared between dimeric partners</note>
    </ligand>
</feature>